<dbReference type="EMBL" id="JACHGG010000003">
    <property type="protein sequence ID" value="MBB6059933.1"/>
    <property type="molecule type" value="Genomic_DNA"/>
</dbReference>
<feature type="transmembrane region" description="Helical" evidence="7">
    <location>
        <begin position="131"/>
        <end position="151"/>
    </location>
</feature>
<keyword evidence="4 7" id="KW-0812">Transmembrane</keyword>
<protein>
    <submittedName>
        <fullName evidence="9">Nucleoside transporter</fullName>
    </submittedName>
</protein>
<keyword evidence="5 7" id="KW-1133">Transmembrane helix</keyword>
<feature type="transmembrane region" description="Helical" evidence="7">
    <location>
        <begin position="249"/>
        <end position="267"/>
    </location>
</feature>
<dbReference type="CDD" id="cd06177">
    <property type="entry name" value="MFS_NHS"/>
    <property type="match status" value="1"/>
</dbReference>
<dbReference type="InterPro" id="IPR036259">
    <property type="entry name" value="MFS_trans_sf"/>
</dbReference>
<dbReference type="PANTHER" id="PTHR23522">
    <property type="entry name" value="BLL5896 PROTEIN"/>
    <property type="match status" value="1"/>
</dbReference>
<feature type="transmembrane region" description="Helical" evidence="7">
    <location>
        <begin position="371"/>
        <end position="393"/>
    </location>
</feature>
<comment type="caution">
    <text evidence="9">The sequence shown here is derived from an EMBL/GenBank/DDBJ whole genome shotgun (WGS) entry which is preliminary data.</text>
</comment>
<feature type="transmembrane region" description="Helical" evidence="7">
    <location>
        <begin position="298"/>
        <end position="317"/>
    </location>
</feature>
<dbReference type="Gene3D" id="1.20.1250.20">
    <property type="entry name" value="MFS general substrate transporter like domains"/>
    <property type="match status" value="2"/>
</dbReference>
<feature type="transmembrane region" description="Helical" evidence="7">
    <location>
        <begin position="211"/>
        <end position="229"/>
    </location>
</feature>
<evidence type="ECO:0000313" key="9">
    <source>
        <dbReference type="EMBL" id="MBB6059933.1"/>
    </source>
</evidence>
<evidence type="ECO:0000256" key="5">
    <source>
        <dbReference type="ARBA" id="ARBA00022989"/>
    </source>
</evidence>
<feature type="transmembrane region" description="Helical" evidence="7">
    <location>
        <begin position="101"/>
        <end position="119"/>
    </location>
</feature>
<proteinExistence type="predicted"/>
<gene>
    <name evidence="9" type="ORF">HNQ93_002793</name>
</gene>
<dbReference type="Proteomes" id="UP000532746">
    <property type="component" value="Unassembled WGS sequence"/>
</dbReference>
<organism evidence="9 10">
    <name type="scientific">Hymenobacter luteus</name>
    <dbReference type="NCBI Taxonomy" id="1411122"/>
    <lineage>
        <taxon>Bacteria</taxon>
        <taxon>Pseudomonadati</taxon>
        <taxon>Bacteroidota</taxon>
        <taxon>Cytophagia</taxon>
        <taxon>Cytophagales</taxon>
        <taxon>Hymenobacteraceae</taxon>
        <taxon>Hymenobacter</taxon>
    </lineage>
</organism>
<dbReference type="AlphaFoldDB" id="A0A7W9WCC8"/>
<dbReference type="Pfam" id="PF03825">
    <property type="entry name" value="Nuc_H_symport"/>
    <property type="match status" value="1"/>
</dbReference>
<name>A0A7W9WCC8_9BACT</name>
<evidence type="ECO:0000256" key="1">
    <source>
        <dbReference type="ARBA" id="ARBA00004651"/>
    </source>
</evidence>
<keyword evidence="2" id="KW-0813">Transport</keyword>
<dbReference type="SUPFAM" id="SSF103473">
    <property type="entry name" value="MFS general substrate transporter"/>
    <property type="match status" value="1"/>
</dbReference>
<dbReference type="PROSITE" id="PS50850">
    <property type="entry name" value="MFS"/>
    <property type="match status" value="1"/>
</dbReference>
<feature type="transmembrane region" description="Helical" evidence="7">
    <location>
        <begin position="163"/>
        <end position="183"/>
    </location>
</feature>
<evidence type="ECO:0000256" key="6">
    <source>
        <dbReference type="ARBA" id="ARBA00023136"/>
    </source>
</evidence>
<feature type="transmembrane region" description="Helical" evidence="7">
    <location>
        <begin position="274"/>
        <end position="292"/>
    </location>
</feature>
<dbReference type="InterPro" id="IPR004740">
    <property type="entry name" value="Nuc_H_symport"/>
</dbReference>
<feature type="transmembrane region" description="Helical" evidence="7">
    <location>
        <begin position="338"/>
        <end position="359"/>
    </location>
</feature>
<evidence type="ECO:0000313" key="10">
    <source>
        <dbReference type="Proteomes" id="UP000532746"/>
    </source>
</evidence>
<feature type="transmembrane region" description="Helical" evidence="7">
    <location>
        <begin position="12"/>
        <end position="32"/>
    </location>
</feature>
<sequence>MNATTRIKLSIMMFLEFFIWGAWFVTLGTYLLRNLSASGTQVGVAFLTQSIGAIVAPFIIGLIADRFFSAQKILGVLHLAGAALLWRASTAADFSSFYPNILTYMVLYMPTLALVNSIAFRQMQNPQKEFATIRVLGTLGWIVAGLTIGWLNWEQSGSLRNTFLMAAGASALLGVFSFTLPATPPVKRGQSTSLGDMLGLDAIGLLKNRSYLIFFLSSIAICIPLAFYYGFTNPFLNEVGMKKAAGVQSLGQVSELLFMLLIPVFFSRLGVKKMLAIGMVAWVLRYVFFAYGNGESGYWMLIAGIVLHGICYDFFFVTGQIYTDNLAGERFKSSAQGFITLATYGVGMLIGTLLSGRIFDAYQLSPTSHDWRMIWLIPAGIAGAVVVLFLLLFRDRPQAQPTETAAYDGATDAAPTLASATN</sequence>
<reference evidence="9 10" key="1">
    <citation type="submission" date="2020-08" db="EMBL/GenBank/DDBJ databases">
        <title>Genomic Encyclopedia of Type Strains, Phase IV (KMG-IV): sequencing the most valuable type-strain genomes for metagenomic binning, comparative biology and taxonomic classification.</title>
        <authorList>
            <person name="Goeker M."/>
        </authorList>
    </citation>
    <scope>NUCLEOTIDE SEQUENCE [LARGE SCALE GENOMIC DNA]</scope>
    <source>
        <strain evidence="9 10">DSM 26718</strain>
    </source>
</reference>
<dbReference type="GO" id="GO:0005886">
    <property type="term" value="C:plasma membrane"/>
    <property type="evidence" value="ECO:0007669"/>
    <property type="project" value="UniProtKB-SubCell"/>
</dbReference>
<keyword evidence="10" id="KW-1185">Reference proteome</keyword>
<evidence type="ECO:0000259" key="8">
    <source>
        <dbReference type="PROSITE" id="PS50850"/>
    </source>
</evidence>
<evidence type="ECO:0000256" key="4">
    <source>
        <dbReference type="ARBA" id="ARBA00022692"/>
    </source>
</evidence>
<evidence type="ECO:0000256" key="3">
    <source>
        <dbReference type="ARBA" id="ARBA00022475"/>
    </source>
</evidence>
<dbReference type="InterPro" id="IPR020846">
    <property type="entry name" value="MFS_dom"/>
</dbReference>
<dbReference type="GO" id="GO:0015212">
    <property type="term" value="F:cytidine transmembrane transporter activity"/>
    <property type="evidence" value="ECO:0007669"/>
    <property type="project" value="TreeGrafter"/>
</dbReference>
<feature type="domain" description="Major facilitator superfamily (MFS) profile" evidence="8">
    <location>
        <begin position="163"/>
        <end position="422"/>
    </location>
</feature>
<accession>A0A7W9WCC8</accession>
<keyword evidence="3" id="KW-1003">Cell membrane</keyword>
<evidence type="ECO:0000256" key="2">
    <source>
        <dbReference type="ARBA" id="ARBA00022448"/>
    </source>
</evidence>
<dbReference type="GO" id="GO:0015213">
    <property type="term" value="F:uridine transmembrane transporter activity"/>
    <property type="evidence" value="ECO:0007669"/>
    <property type="project" value="TreeGrafter"/>
</dbReference>
<feature type="transmembrane region" description="Helical" evidence="7">
    <location>
        <begin position="73"/>
        <end position="89"/>
    </location>
</feature>
<feature type="transmembrane region" description="Helical" evidence="7">
    <location>
        <begin position="44"/>
        <end position="64"/>
    </location>
</feature>
<comment type="subcellular location">
    <subcellularLocation>
        <location evidence="1">Cell membrane</location>
        <topology evidence="1">Multi-pass membrane protein</topology>
    </subcellularLocation>
</comment>
<dbReference type="PANTHER" id="PTHR23522:SF4">
    <property type="entry name" value="NUCLEOSIDE PERMEASE NUPG-RELATED"/>
    <property type="match status" value="1"/>
</dbReference>
<keyword evidence="6 7" id="KW-0472">Membrane</keyword>
<dbReference type="RefSeq" id="WP_183403646.1">
    <property type="nucleotide sequence ID" value="NZ_JACHGG010000003.1"/>
</dbReference>
<evidence type="ECO:0000256" key="7">
    <source>
        <dbReference type="SAM" id="Phobius"/>
    </source>
</evidence>